<evidence type="ECO:0000313" key="1">
    <source>
        <dbReference type="EnsemblProtists" id="HpaP803252"/>
    </source>
</evidence>
<evidence type="ECO:0000313" key="2">
    <source>
        <dbReference type="Proteomes" id="UP000011713"/>
    </source>
</evidence>
<dbReference type="VEuPathDB" id="FungiDB:HpaG803252"/>
<reference evidence="2" key="1">
    <citation type="journal article" date="2010" name="Science">
        <title>Signatures of adaptation to obligate biotrophy in the Hyaloperonospora arabidopsidis genome.</title>
        <authorList>
            <person name="Baxter L."/>
            <person name="Tripathy S."/>
            <person name="Ishaque N."/>
            <person name="Boot N."/>
            <person name="Cabral A."/>
            <person name="Kemen E."/>
            <person name="Thines M."/>
            <person name="Ah-Fong A."/>
            <person name="Anderson R."/>
            <person name="Badejoko W."/>
            <person name="Bittner-Eddy P."/>
            <person name="Boore J.L."/>
            <person name="Chibucos M.C."/>
            <person name="Coates M."/>
            <person name="Dehal P."/>
            <person name="Delehaunty K."/>
            <person name="Dong S."/>
            <person name="Downton P."/>
            <person name="Dumas B."/>
            <person name="Fabro G."/>
            <person name="Fronick C."/>
            <person name="Fuerstenberg S.I."/>
            <person name="Fulton L."/>
            <person name="Gaulin E."/>
            <person name="Govers F."/>
            <person name="Hughes L."/>
            <person name="Humphray S."/>
            <person name="Jiang R.H."/>
            <person name="Judelson H."/>
            <person name="Kamoun S."/>
            <person name="Kyung K."/>
            <person name="Meijer H."/>
            <person name="Minx P."/>
            <person name="Morris P."/>
            <person name="Nelson J."/>
            <person name="Phuntumart V."/>
            <person name="Qutob D."/>
            <person name="Rehmany A."/>
            <person name="Rougon-Cardoso A."/>
            <person name="Ryden P."/>
            <person name="Torto-Alalibo T."/>
            <person name="Studholme D."/>
            <person name="Wang Y."/>
            <person name="Win J."/>
            <person name="Wood J."/>
            <person name="Clifton S.W."/>
            <person name="Rogers J."/>
            <person name="Van den Ackerveken G."/>
            <person name="Jones J.D."/>
            <person name="McDowell J.M."/>
            <person name="Beynon J."/>
            <person name="Tyler B.M."/>
        </authorList>
    </citation>
    <scope>NUCLEOTIDE SEQUENCE [LARGE SCALE GENOMIC DNA]</scope>
    <source>
        <strain evidence="2">Emoy2</strain>
    </source>
</reference>
<dbReference type="AlphaFoldDB" id="M4BAE2"/>
<dbReference type="EMBL" id="JH598060">
    <property type="status" value="NOT_ANNOTATED_CDS"/>
    <property type="molecule type" value="Genomic_DNA"/>
</dbReference>
<reference evidence="1" key="2">
    <citation type="submission" date="2015-06" db="UniProtKB">
        <authorList>
            <consortium name="EnsemblProtists"/>
        </authorList>
    </citation>
    <scope>IDENTIFICATION</scope>
    <source>
        <strain evidence="1">Emoy2</strain>
    </source>
</reference>
<keyword evidence="2" id="KW-1185">Reference proteome</keyword>
<sequence>MVSFWSVAGGGFVLSRFNFLDGWVPVAKMGAIITLPVTFGRKNLYYIVILTAVKFFAYKFERKLYWSLIGAQKVKLYSLLETLLAYQLQLGTAKISRDVVHVRTNTLHPGIKTINLWAGLNILLRLATTPLLNPPV</sequence>
<accession>M4BAE2</accession>
<dbReference type="EnsemblProtists" id="HpaT803252">
    <property type="protein sequence ID" value="HpaP803252"/>
    <property type="gene ID" value="HpaG803252"/>
</dbReference>
<dbReference type="InParanoid" id="M4BAE2"/>
<name>M4BAE2_HYAAE</name>
<dbReference type="Proteomes" id="UP000011713">
    <property type="component" value="Unassembled WGS sequence"/>
</dbReference>
<protein>
    <submittedName>
        <fullName evidence="1">Uncharacterized protein</fullName>
    </submittedName>
</protein>
<proteinExistence type="predicted"/>
<organism evidence="1 2">
    <name type="scientific">Hyaloperonospora arabidopsidis (strain Emoy2)</name>
    <name type="common">Downy mildew agent</name>
    <name type="synonym">Peronospora arabidopsidis</name>
    <dbReference type="NCBI Taxonomy" id="559515"/>
    <lineage>
        <taxon>Eukaryota</taxon>
        <taxon>Sar</taxon>
        <taxon>Stramenopiles</taxon>
        <taxon>Oomycota</taxon>
        <taxon>Peronosporomycetes</taxon>
        <taxon>Peronosporales</taxon>
        <taxon>Peronosporaceae</taxon>
        <taxon>Hyaloperonospora</taxon>
    </lineage>
</organism>
<dbReference type="HOGENOM" id="CLU_1879396_0_0_1"/>